<evidence type="ECO:0000256" key="3">
    <source>
        <dbReference type="ARBA" id="ARBA00022692"/>
    </source>
</evidence>
<feature type="transmembrane region" description="Helical" evidence="7">
    <location>
        <begin position="660"/>
        <end position="680"/>
    </location>
</feature>
<dbReference type="InterPro" id="IPR003689">
    <property type="entry name" value="ZIP"/>
</dbReference>
<comment type="subcellular location">
    <subcellularLocation>
        <location evidence="1">Membrane</location>
        <topology evidence="1">Multi-pass membrane protein</topology>
    </subcellularLocation>
</comment>
<keyword evidence="5 7" id="KW-0472">Membrane</keyword>
<evidence type="ECO:0000256" key="5">
    <source>
        <dbReference type="ARBA" id="ARBA00023136"/>
    </source>
</evidence>
<feature type="transmembrane region" description="Helical" evidence="7">
    <location>
        <begin position="686"/>
        <end position="704"/>
    </location>
</feature>
<gene>
    <name evidence="9" type="ORF">DPMN_176474</name>
</gene>
<evidence type="ECO:0008006" key="11">
    <source>
        <dbReference type="Google" id="ProtNLM"/>
    </source>
</evidence>
<dbReference type="OrthoDB" id="200954at2759"/>
<comment type="similarity">
    <text evidence="2">Belongs to the ZIP transporter (TC 2.A.5) family.</text>
</comment>
<evidence type="ECO:0000313" key="9">
    <source>
        <dbReference type="EMBL" id="KAH3775078.1"/>
    </source>
</evidence>
<protein>
    <recommendedName>
        <fullName evidence="11">Zinc transporter ZIP10</fullName>
    </recommendedName>
</protein>
<feature type="transmembrane region" description="Helical" evidence="7">
    <location>
        <begin position="445"/>
        <end position="471"/>
    </location>
</feature>
<evidence type="ECO:0000256" key="6">
    <source>
        <dbReference type="SAM" id="MobiDB-lite"/>
    </source>
</evidence>
<reference evidence="9" key="1">
    <citation type="journal article" date="2019" name="bioRxiv">
        <title>The Genome of the Zebra Mussel, Dreissena polymorpha: A Resource for Invasive Species Research.</title>
        <authorList>
            <person name="McCartney M.A."/>
            <person name="Auch B."/>
            <person name="Kono T."/>
            <person name="Mallez S."/>
            <person name="Zhang Y."/>
            <person name="Obille A."/>
            <person name="Becker A."/>
            <person name="Abrahante J.E."/>
            <person name="Garbe J."/>
            <person name="Badalamenti J.P."/>
            <person name="Herman A."/>
            <person name="Mangelson H."/>
            <person name="Liachko I."/>
            <person name="Sullivan S."/>
            <person name="Sone E.D."/>
            <person name="Koren S."/>
            <person name="Silverstein K.A.T."/>
            <person name="Beckman K.B."/>
            <person name="Gohl D.M."/>
        </authorList>
    </citation>
    <scope>NUCLEOTIDE SEQUENCE</scope>
    <source>
        <strain evidence="9">Duluth1</strain>
        <tissue evidence="9">Whole animal</tissue>
    </source>
</reference>
<dbReference type="GO" id="GO:0005886">
    <property type="term" value="C:plasma membrane"/>
    <property type="evidence" value="ECO:0007669"/>
    <property type="project" value="TreeGrafter"/>
</dbReference>
<evidence type="ECO:0000256" key="7">
    <source>
        <dbReference type="SAM" id="Phobius"/>
    </source>
</evidence>
<dbReference type="PANTHER" id="PTHR12191">
    <property type="entry name" value="SOLUTE CARRIER FAMILY 39"/>
    <property type="match status" value="1"/>
</dbReference>
<feature type="transmembrane region" description="Helical" evidence="7">
    <location>
        <begin position="363"/>
        <end position="385"/>
    </location>
</feature>
<proteinExistence type="inferred from homology"/>
<feature type="compositionally biased region" description="Polar residues" evidence="6">
    <location>
        <begin position="253"/>
        <end position="263"/>
    </location>
</feature>
<dbReference type="GO" id="GO:0140410">
    <property type="term" value="F:monoatomic cation:bicarbonate symporter activity"/>
    <property type="evidence" value="ECO:0007669"/>
    <property type="project" value="TreeGrafter"/>
</dbReference>
<keyword evidence="10" id="KW-1185">Reference proteome</keyword>
<evidence type="ECO:0000256" key="2">
    <source>
        <dbReference type="ARBA" id="ARBA00006939"/>
    </source>
</evidence>
<name>A0A9D4E957_DREPO</name>
<feature type="compositionally biased region" description="Basic and acidic residues" evidence="6">
    <location>
        <begin position="264"/>
        <end position="277"/>
    </location>
</feature>
<dbReference type="EMBL" id="JAIWYP010000009">
    <property type="protein sequence ID" value="KAH3775078.1"/>
    <property type="molecule type" value="Genomic_DNA"/>
</dbReference>
<evidence type="ECO:0000256" key="1">
    <source>
        <dbReference type="ARBA" id="ARBA00004141"/>
    </source>
</evidence>
<accession>A0A9D4E957</accession>
<organism evidence="9 10">
    <name type="scientific">Dreissena polymorpha</name>
    <name type="common">Zebra mussel</name>
    <name type="synonym">Mytilus polymorpha</name>
    <dbReference type="NCBI Taxonomy" id="45954"/>
    <lineage>
        <taxon>Eukaryota</taxon>
        <taxon>Metazoa</taxon>
        <taxon>Spiralia</taxon>
        <taxon>Lophotrochozoa</taxon>
        <taxon>Mollusca</taxon>
        <taxon>Bivalvia</taxon>
        <taxon>Autobranchia</taxon>
        <taxon>Heteroconchia</taxon>
        <taxon>Euheterodonta</taxon>
        <taxon>Imparidentia</taxon>
        <taxon>Neoheterodontei</taxon>
        <taxon>Myida</taxon>
        <taxon>Dreissenoidea</taxon>
        <taxon>Dreissenidae</taxon>
        <taxon>Dreissena</taxon>
    </lineage>
</organism>
<dbReference type="GO" id="GO:0030003">
    <property type="term" value="P:intracellular monoatomic cation homeostasis"/>
    <property type="evidence" value="ECO:0007669"/>
    <property type="project" value="TreeGrafter"/>
</dbReference>
<evidence type="ECO:0000256" key="8">
    <source>
        <dbReference type="SAM" id="SignalP"/>
    </source>
</evidence>
<feature type="region of interest" description="Disordered" evidence="6">
    <location>
        <begin position="253"/>
        <end position="277"/>
    </location>
</feature>
<evidence type="ECO:0000256" key="4">
    <source>
        <dbReference type="ARBA" id="ARBA00022989"/>
    </source>
</evidence>
<feature type="chain" id="PRO_5038868649" description="Zinc transporter ZIP10" evidence="8">
    <location>
        <begin position="26"/>
        <end position="754"/>
    </location>
</feature>
<dbReference type="Proteomes" id="UP000828390">
    <property type="component" value="Unassembled WGS sequence"/>
</dbReference>
<feature type="compositionally biased region" description="Basic and acidic residues" evidence="6">
    <location>
        <begin position="118"/>
        <end position="162"/>
    </location>
</feature>
<feature type="transmembrane region" description="Helical" evidence="7">
    <location>
        <begin position="725"/>
        <end position="745"/>
    </location>
</feature>
<reference evidence="9" key="2">
    <citation type="submission" date="2020-11" db="EMBL/GenBank/DDBJ databases">
        <authorList>
            <person name="McCartney M.A."/>
            <person name="Auch B."/>
            <person name="Kono T."/>
            <person name="Mallez S."/>
            <person name="Becker A."/>
            <person name="Gohl D.M."/>
            <person name="Silverstein K.A.T."/>
            <person name="Koren S."/>
            <person name="Bechman K.B."/>
            <person name="Herman A."/>
            <person name="Abrahante J.E."/>
            <person name="Garbe J."/>
        </authorList>
    </citation>
    <scope>NUCLEOTIDE SEQUENCE</scope>
    <source>
        <strain evidence="9">Duluth1</strain>
        <tissue evidence="9">Whole animal</tissue>
    </source>
</reference>
<feature type="transmembrane region" description="Helical" evidence="7">
    <location>
        <begin position="397"/>
        <end position="417"/>
    </location>
</feature>
<keyword evidence="3 7" id="KW-0812">Transmembrane</keyword>
<comment type="caution">
    <text evidence="9">The sequence shown here is derived from an EMBL/GenBank/DDBJ whole genome shotgun (WGS) entry which is preliminary data.</text>
</comment>
<keyword evidence="8" id="KW-0732">Signal</keyword>
<dbReference type="GO" id="GO:0071578">
    <property type="term" value="P:zinc ion import across plasma membrane"/>
    <property type="evidence" value="ECO:0007669"/>
    <property type="project" value="TreeGrafter"/>
</dbReference>
<feature type="region of interest" description="Disordered" evidence="6">
    <location>
        <begin position="106"/>
        <end position="236"/>
    </location>
</feature>
<dbReference type="InterPro" id="IPR050799">
    <property type="entry name" value="ZIP_Transporter"/>
</dbReference>
<sequence length="754" mass="82949">MCNPASAKTCVVCLLACSLTCYVFGHKHDHHDDHFHGNIDPHGNQTVPATMEASTDVYKIEPDYFLNKLLKKYGNGIEISNKGFRHLLCHLGLGGRLVLSSSDCANHSHQYSPLQEGSFHDHNDHEIHENVNNTDDHQHHVHDHELHEGHNHHEHADHDHSMDTVPSGIHDSHDHENHDHSHDSVHNVPSNNKHVGTSLKPIAEQTTVPTTKRSQKNKNGKNTQKQNISTAMPTTQSIVNKVSKEAVEDHINQFKNANGAKSGSQDKKSERKRHAEDSQCLGATSMLHLIGVNPAGGVTAELFKTLCPVLVYQIDTDACHALHEDLAHRCHLKDDGHGHDHHDKDSGKVSATYVSVEQIPAKVWGFSCVAVFLLSLMGLLGVAVLPFMHKVFYNHILLFLVALAVGALTGDALLHLLPHAIGGFHEGEDHSHNHGDGHSHDLGPIYKGLCGLLGIFFFFIIERVLTILTAIKRRRKKQKYLRRNYREEPKDVEQISEGLAITDTCDAMMINIHPNRALQGYADEAHSEHCKISFENSQDVTHHHDLTQRETNVDGNENSTMIQALNGTHKHSNEHGHLHGHGHSHAVDGIPTSVSAVAWMVILGDGIHNFADGLVIGAAFVSSITGGFSTAIAVFFHEVPHKIGDFAMLLRGGMSAKQALFYNCVSSVLCFVGMVIGVLIGNIAGVSLWIFTVVAGMFLYIALVDMLPELSSVETKKGENPFCHLVVLVVGMLLGGGIMFIIAVYEENLKTLLE</sequence>
<feature type="compositionally biased region" description="Basic and acidic residues" evidence="6">
    <location>
        <begin position="170"/>
        <end position="185"/>
    </location>
</feature>
<dbReference type="PANTHER" id="PTHR12191:SF37">
    <property type="entry name" value="ZINC TRANSPORTER FOI"/>
    <property type="match status" value="1"/>
</dbReference>
<keyword evidence="4 7" id="KW-1133">Transmembrane helix</keyword>
<dbReference type="GO" id="GO:0005385">
    <property type="term" value="F:zinc ion transmembrane transporter activity"/>
    <property type="evidence" value="ECO:0007669"/>
    <property type="project" value="TreeGrafter"/>
</dbReference>
<evidence type="ECO:0000313" key="10">
    <source>
        <dbReference type="Proteomes" id="UP000828390"/>
    </source>
</evidence>
<dbReference type="Pfam" id="PF02535">
    <property type="entry name" value="Zip"/>
    <property type="match status" value="1"/>
</dbReference>
<feature type="compositionally biased region" description="Polar residues" evidence="6">
    <location>
        <begin position="106"/>
        <end position="115"/>
    </location>
</feature>
<dbReference type="AlphaFoldDB" id="A0A9D4E957"/>
<feature type="signal peptide" evidence="8">
    <location>
        <begin position="1"/>
        <end position="25"/>
    </location>
</feature>